<evidence type="ECO:0000313" key="3">
    <source>
        <dbReference type="EMBL" id="MFC3265162.1"/>
    </source>
</evidence>
<dbReference type="InterPro" id="IPR041649">
    <property type="entry name" value="NepR"/>
</dbReference>
<dbReference type="Proteomes" id="UP001595536">
    <property type="component" value="Unassembled WGS sequence"/>
</dbReference>
<dbReference type="RefSeq" id="WP_376829939.1">
    <property type="nucleotide sequence ID" value="NZ_JBHLWR010000006.1"/>
</dbReference>
<feature type="region of interest" description="Disordered" evidence="1">
    <location>
        <begin position="1"/>
        <end position="41"/>
    </location>
</feature>
<protein>
    <submittedName>
        <fullName evidence="3">NepR family anti-sigma factor</fullName>
    </submittedName>
</protein>
<evidence type="ECO:0000256" key="1">
    <source>
        <dbReference type="SAM" id="MobiDB-lite"/>
    </source>
</evidence>
<keyword evidence="4" id="KW-1185">Reference proteome</keyword>
<feature type="domain" description="Anti-sigma factor NepR" evidence="2">
    <location>
        <begin position="45"/>
        <end position="76"/>
    </location>
</feature>
<dbReference type="Pfam" id="PF18557">
    <property type="entry name" value="NepR"/>
    <property type="match status" value="1"/>
</dbReference>
<accession>A0ABV7LBL6</accession>
<gene>
    <name evidence="3" type="ORF">ACFOEX_02150</name>
</gene>
<sequence>MNQFKFSDSHDAREGRDGGADGAGREDVRVSADARGTGQEDPVERAIAARLRAVYDEVVSLPVPDRFLDLLSSLDGKTACAGGGADGEDDT</sequence>
<name>A0ABV7LBL6_9HYPH</name>
<evidence type="ECO:0000313" key="4">
    <source>
        <dbReference type="Proteomes" id="UP001595536"/>
    </source>
</evidence>
<reference evidence="4" key="1">
    <citation type="journal article" date="2019" name="Int. J. Syst. Evol. Microbiol.">
        <title>The Global Catalogue of Microorganisms (GCM) 10K type strain sequencing project: providing services to taxonomists for standard genome sequencing and annotation.</title>
        <authorList>
            <consortium name="The Broad Institute Genomics Platform"/>
            <consortium name="The Broad Institute Genome Sequencing Center for Infectious Disease"/>
            <person name="Wu L."/>
            <person name="Ma J."/>
        </authorList>
    </citation>
    <scope>NUCLEOTIDE SEQUENCE [LARGE SCALE GENOMIC DNA]</scope>
    <source>
        <strain evidence="4">CCM 7941</strain>
    </source>
</reference>
<evidence type="ECO:0000259" key="2">
    <source>
        <dbReference type="Pfam" id="PF18557"/>
    </source>
</evidence>
<comment type="caution">
    <text evidence="3">The sequence shown here is derived from an EMBL/GenBank/DDBJ whole genome shotgun (WGS) entry which is preliminary data.</text>
</comment>
<proteinExistence type="predicted"/>
<dbReference type="EMBL" id="JBHRUV010000013">
    <property type="protein sequence ID" value="MFC3265162.1"/>
    <property type="molecule type" value="Genomic_DNA"/>
</dbReference>
<organism evidence="3 4">
    <name type="scientific">Camelimonas abortus</name>
    <dbReference type="NCBI Taxonomy" id="1017184"/>
    <lineage>
        <taxon>Bacteria</taxon>
        <taxon>Pseudomonadati</taxon>
        <taxon>Pseudomonadota</taxon>
        <taxon>Alphaproteobacteria</taxon>
        <taxon>Hyphomicrobiales</taxon>
        <taxon>Chelatococcaceae</taxon>
        <taxon>Camelimonas</taxon>
    </lineage>
</organism>
<feature type="compositionally biased region" description="Basic and acidic residues" evidence="1">
    <location>
        <begin position="7"/>
        <end position="32"/>
    </location>
</feature>